<keyword evidence="1" id="KW-0408">Iron</keyword>
<dbReference type="GO" id="GO:0051539">
    <property type="term" value="F:4 iron, 4 sulfur cluster binding"/>
    <property type="evidence" value="ECO:0007669"/>
    <property type="project" value="UniProtKB-KW"/>
</dbReference>
<dbReference type="STRING" id="1244108.SAMN05444004_10185"/>
<dbReference type="PANTHER" id="PTHR11061">
    <property type="entry name" value="RNA M5U METHYLTRANSFERASE"/>
    <property type="match status" value="1"/>
</dbReference>
<dbReference type="SUPFAM" id="SSF53335">
    <property type="entry name" value="S-adenosyl-L-methionine-dependent methyltransferases"/>
    <property type="match status" value="1"/>
</dbReference>
<feature type="binding site" evidence="6">
    <location>
        <position position="270"/>
    </location>
    <ligand>
        <name>S-adenosyl-L-methionine</name>
        <dbReference type="ChEBI" id="CHEBI:59789"/>
    </ligand>
</feature>
<dbReference type="EMBL" id="FNPX01000001">
    <property type="protein sequence ID" value="SDY30190.1"/>
    <property type="molecule type" value="Genomic_DNA"/>
</dbReference>
<comment type="similarity">
    <text evidence="6">Belongs to the class I-like SAM-binding methyltransferase superfamily. RNA M5U methyltransferase family.</text>
</comment>
<keyword evidence="2 6" id="KW-0489">Methyltransferase</keyword>
<evidence type="ECO:0000256" key="1">
    <source>
        <dbReference type="ARBA" id="ARBA00022485"/>
    </source>
</evidence>
<feature type="binding site" evidence="6">
    <location>
        <position position="290"/>
    </location>
    <ligand>
        <name>S-adenosyl-L-methionine</name>
        <dbReference type="ChEBI" id="CHEBI:59789"/>
    </ligand>
</feature>
<sequence>MTETHQITRLGHHGDGMAQGPNGPLFAARTLPGEEVSGDVSGDRILSPRIVTPSTDRVAAPCRHYKRCGGCNLQHASDAFVADWKAGIVRDTLGRAGIEPEITGVETSPPNSRRRAALAGLKTKKGAQVGFHVAHGSDVVEIPDCKLLNPALIAAIPVLEQITRLAATRGAEVTLHVTNTLTGIDLSIEGAKPFDRQAMLGLASLGQHFARITWNGEAALQQTPPHIAMGAARVTPPPGAFLQATEAGQAALTARVTDILKGATRVVDLFAGCGTFTFPVAEFAPVHAVEGDRPLIEALDQGIRYATGLKAITTEVRDLFRNPILPEDLTKFDAVVIDPPRAGAQAQVEQLVNAPSLRTIAFVSCNPGTFARDAATLRQAGWKMGPVTIVDQFRWSPHVELVAAFHRT</sequence>
<reference evidence="9" key="1">
    <citation type="submission" date="2016-10" db="EMBL/GenBank/DDBJ databases">
        <authorList>
            <person name="Varghese N."/>
            <person name="Submissions S."/>
        </authorList>
    </citation>
    <scope>NUCLEOTIDE SEQUENCE [LARGE SCALE GENOMIC DNA]</scope>
    <source>
        <strain evidence="9">DSM 100420</strain>
    </source>
</reference>
<evidence type="ECO:0000256" key="5">
    <source>
        <dbReference type="ARBA" id="ARBA00023014"/>
    </source>
</evidence>
<feature type="region of interest" description="Disordered" evidence="7">
    <location>
        <begin position="1"/>
        <end position="29"/>
    </location>
</feature>
<dbReference type="GO" id="GO:0070475">
    <property type="term" value="P:rRNA base methylation"/>
    <property type="evidence" value="ECO:0007669"/>
    <property type="project" value="TreeGrafter"/>
</dbReference>
<protein>
    <submittedName>
        <fullName evidence="8">23S rRNA m(5)U-1939 methyltransferase</fullName>
    </submittedName>
</protein>
<dbReference type="Gene3D" id="3.40.50.150">
    <property type="entry name" value="Vaccinia Virus protein VP39"/>
    <property type="match status" value="1"/>
</dbReference>
<keyword evidence="1" id="KW-0004">4Fe-4S</keyword>
<organism evidence="8 9">
    <name type="scientific">Jannaschia faecimaris</name>
    <dbReference type="NCBI Taxonomy" id="1244108"/>
    <lineage>
        <taxon>Bacteria</taxon>
        <taxon>Pseudomonadati</taxon>
        <taxon>Pseudomonadota</taxon>
        <taxon>Alphaproteobacteria</taxon>
        <taxon>Rhodobacterales</taxon>
        <taxon>Roseobacteraceae</taxon>
        <taxon>Jannaschia</taxon>
    </lineage>
</organism>
<accession>A0A1H3IR46</accession>
<dbReference type="OrthoDB" id="9804590at2"/>
<keyword evidence="4 6" id="KW-0949">S-adenosyl-L-methionine</keyword>
<evidence type="ECO:0000313" key="8">
    <source>
        <dbReference type="EMBL" id="SDY30190.1"/>
    </source>
</evidence>
<evidence type="ECO:0000256" key="6">
    <source>
        <dbReference type="PROSITE-ProRule" id="PRU01024"/>
    </source>
</evidence>
<dbReference type="InterPro" id="IPR029063">
    <property type="entry name" value="SAM-dependent_MTases_sf"/>
</dbReference>
<name>A0A1H3IR46_9RHOB</name>
<evidence type="ECO:0000313" key="9">
    <source>
        <dbReference type="Proteomes" id="UP000198914"/>
    </source>
</evidence>
<evidence type="ECO:0000256" key="4">
    <source>
        <dbReference type="ARBA" id="ARBA00022691"/>
    </source>
</evidence>
<dbReference type="InterPro" id="IPR012340">
    <property type="entry name" value="NA-bd_OB-fold"/>
</dbReference>
<keyword evidence="1" id="KW-0479">Metal-binding</keyword>
<feature type="active site" description="Nucleophile" evidence="6">
    <location>
        <position position="365"/>
    </location>
</feature>
<keyword evidence="5" id="KW-0411">Iron-sulfur</keyword>
<dbReference type="AlphaFoldDB" id="A0A1H3IR46"/>
<evidence type="ECO:0000256" key="7">
    <source>
        <dbReference type="SAM" id="MobiDB-lite"/>
    </source>
</evidence>
<feature type="binding site" evidence="6">
    <location>
        <position position="243"/>
    </location>
    <ligand>
        <name>S-adenosyl-L-methionine</name>
        <dbReference type="ChEBI" id="CHEBI:59789"/>
    </ligand>
</feature>
<dbReference type="RefSeq" id="WP_092640605.1">
    <property type="nucleotide sequence ID" value="NZ_FNPX01000001.1"/>
</dbReference>
<dbReference type="Proteomes" id="UP000198914">
    <property type="component" value="Unassembled WGS sequence"/>
</dbReference>
<dbReference type="Gene3D" id="2.40.50.140">
    <property type="entry name" value="Nucleic acid-binding proteins"/>
    <property type="match status" value="1"/>
</dbReference>
<dbReference type="GO" id="GO:0070041">
    <property type="term" value="F:rRNA (uridine-C5-)-methyltransferase activity"/>
    <property type="evidence" value="ECO:0007669"/>
    <property type="project" value="TreeGrafter"/>
</dbReference>
<dbReference type="Pfam" id="PF05958">
    <property type="entry name" value="tRNA_U5-meth_tr"/>
    <property type="match status" value="1"/>
</dbReference>
<dbReference type="CDD" id="cd02440">
    <property type="entry name" value="AdoMet_MTases"/>
    <property type="match status" value="1"/>
</dbReference>
<proteinExistence type="inferred from homology"/>
<dbReference type="Gene3D" id="2.40.50.1070">
    <property type="match status" value="1"/>
</dbReference>
<keyword evidence="3 6" id="KW-0808">Transferase</keyword>
<dbReference type="PANTHER" id="PTHR11061:SF49">
    <property type="entry name" value="23S RRNA (URACIL(1939)-C(5))-METHYLTRANSFERASE RLMD"/>
    <property type="match status" value="1"/>
</dbReference>
<dbReference type="InterPro" id="IPR010280">
    <property type="entry name" value="U5_MeTrfase_fam"/>
</dbReference>
<dbReference type="PROSITE" id="PS51687">
    <property type="entry name" value="SAM_MT_RNA_M5U"/>
    <property type="match status" value="1"/>
</dbReference>
<keyword evidence="9" id="KW-1185">Reference proteome</keyword>
<gene>
    <name evidence="8" type="ORF">SAMN05444004_10185</name>
</gene>
<feature type="binding site" evidence="6">
    <location>
        <position position="338"/>
    </location>
    <ligand>
        <name>S-adenosyl-L-methionine</name>
        <dbReference type="ChEBI" id="CHEBI:59789"/>
    </ligand>
</feature>
<evidence type="ECO:0000256" key="2">
    <source>
        <dbReference type="ARBA" id="ARBA00022603"/>
    </source>
</evidence>
<evidence type="ECO:0000256" key="3">
    <source>
        <dbReference type="ARBA" id="ARBA00022679"/>
    </source>
</evidence>